<sequence>MTLSETLDTIIDGAHAANDQFLTLSGGASVGEYGIEPFVSSNIAMRLWKTMNAHKGEIPANQPELTKFAVTLETPFWEIADEAGSRRAGRPVARFSQGERVDVVVWNGDNRPIGVVEVKRDFSFPAMRKDIDRISHLLAKHGHSAGGSLKWGSIVGLRAVWGESPRAPETVLGDFVSKLESCDELSNMNFRERHRSQRLDHPNEYEGRKFWGFDAFAIIFRMKRA</sequence>
<protein>
    <submittedName>
        <fullName evidence="1">Uncharacterized protein</fullName>
    </submittedName>
</protein>
<dbReference type="OrthoDB" id="9806583at2"/>
<comment type="caution">
    <text evidence="1">The sequence shown here is derived from an EMBL/GenBank/DDBJ whole genome shotgun (WGS) entry which is preliminary data.</text>
</comment>
<organism evidence="1 2">
    <name type="scientific">Aureimonas flava</name>
    <dbReference type="NCBI Taxonomy" id="2320271"/>
    <lineage>
        <taxon>Bacteria</taxon>
        <taxon>Pseudomonadati</taxon>
        <taxon>Pseudomonadota</taxon>
        <taxon>Alphaproteobacteria</taxon>
        <taxon>Hyphomicrobiales</taxon>
        <taxon>Aurantimonadaceae</taxon>
        <taxon>Aureimonas</taxon>
    </lineage>
</organism>
<evidence type="ECO:0000313" key="1">
    <source>
        <dbReference type="EMBL" id="RIY02506.1"/>
    </source>
</evidence>
<reference evidence="2" key="1">
    <citation type="submission" date="2018-09" db="EMBL/GenBank/DDBJ databases">
        <authorList>
            <person name="Tuo L."/>
        </authorList>
    </citation>
    <scope>NUCLEOTIDE SEQUENCE [LARGE SCALE GENOMIC DNA]</scope>
    <source>
        <strain evidence="2">M2BS4Y-1</strain>
    </source>
</reference>
<accession>A0A3A1WLT4</accession>
<gene>
    <name evidence="1" type="ORF">D3218_03810</name>
</gene>
<dbReference type="AlphaFoldDB" id="A0A3A1WLT4"/>
<proteinExistence type="predicted"/>
<dbReference type="RefSeq" id="WP_119538585.1">
    <property type="nucleotide sequence ID" value="NZ_QYRN01000002.1"/>
</dbReference>
<dbReference type="Proteomes" id="UP000265750">
    <property type="component" value="Unassembled WGS sequence"/>
</dbReference>
<evidence type="ECO:0000313" key="2">
    <source>
        <dbReference type="Proteomes" id="UP000265750"/>
    </source>
</evidence>
<name>A0A3A1WLT4_9HYPH</name>
<keyword evidence="2" id="KW-1185">Reference proteome</keyword>
<dbReference type="EMBL" id="QYRN01000002">
    <property type="protein sequence ID" value="RIY02506.1"/>
    <property type="molecule type" value="Genomic_DNA"/>
</dbReference>